<reference evidence="3" key="1">
    <citation type="journal article" date="2012" name="MBio">
        <title>Comparative genome analysis of Trichophyton rubrum and related dermatophytes reveals candidate genes involved in infection.</title>
        <authorList>
            <person name="Martinez D.A."/>
            <person name="Oliver B.G."/>
            <person name="Graeser Y."/>
            <person name="Goldberg J.M."/>
            <person name="Li W."/>
            <person name="Martinez-Rossi N.M."/>
            <person name="Monod M."/>
            <person name="Shelest E."/>
            <person name="Barton R.C."/>
            <person name="Birch E."/>
            <person name="Brakhage A.A."/>
            <person name="Chen Z."/>
            <person name="Gurr S.J."/>
            <person name="Heiman D."/>
            <person name="Heitman J."/>
            <person name="Kosti I."/>
            <person name="Rossi A."/>
            <person name="Saif S."/>
            <person name="Samalova M."/>
            <person name="Saunders C.W."/>
            <person name="Shea T."/>
            <person name="Summerbell R.C."/>
            <person name="Xu J."/>
            <person name="Young S."/>
            <person name="Zeng Q."/>
            <person name="Birren B.W."/>
            <person name="Cuomo C.A."/>
            <person name="White T.C."/>
        </authorList>
    </citation>
    <scope>NUCLEOTIDE SEQUENCE [LARGE SCALE GENOMIC DNA]</scope>
    <source>
        <strain evidence="3">ATCC MYA-4607 / CBS 118892</strain>
    </source>
</reference>
<evidence type="ECO:0000313" key="2">
    <source>
        <dbReference type="EMBL" id="KFL62909.1"/>
    </source>
</evidence>
<dbReference type="InParanoid" id="A0A080WMC2"/>
<gene>
    <name evidence="2" type="ORF">TERG_12624</name>
</gene>
<keyword evidence="3" id="KW-1185">Reference proteome</keyword>
<dbReference type="VEuPathDB" id="FungiDB:TERG_12624"/>
<evidence type="ECO:0000256" key="1">
    <source>
        <dbReference type="SAM" id="MobiDB-lite"/>
    </source>
</evidence>
<dbReference type="AlphaFoldDB" id="A0A080WMC2"/>
<feature type="region of interest" description="Disordered" evidence="1">
    <location>
        <begin position="1"/>
        <end position="39"/>
    </location>
</feature>
<evidence type="ECO:0000313" key="3">
    <source>
        <dbReference type="Proteomes" id="UP000008864"/>
    </source>
</evidence>
<protein>
    <submittedName>
        <fullName evidence="2">Uncharacterized protein</fullName>
    </submittedName>
</protein>
<dbReference type="GeneID" id="71777772"/>
<dbReference type="RefSeq" id="XP_047607429.1">
    <property type="nucleotide sequence ID" value="XM_047751559.1"/>
</dbReference>
<accession>A0A080WMC2</accession>
<sequence length="125" mass="13641">MNSRSDSHSSPTSSPRMSGSLKPQVCATRSKAWRSSSRNQRVRKAVPGIHTTLLIWSFEVAAATSPTEAVKVTYARMAEKAIPLAVDTSMVFWRVERYDAIAHAAGGVATTPKNGSDACRMIFER</sequence>
<proteinExistence type="predicted"/>
<dbReference type="Proteomes" id="UP000008864">
    <property type="component" value="Unassembled WGS sequence"/>
</dbReference>
<dbReference type="HOGENOM" id="CLU_1994249_0_0_1"/>
<dbReference type="EMBL" id="GG700658">
    <property type="protein sequence ID" value="KFL62909.1"/>
    <property type="molecule type" value="Genomic_DNA"/>
</dbReference>
<feature type="compositionally biased region" description="Low complexity" evidence="1">
    <location>
        <begin position="1"/>
        <end position="20"/>
    </location>
</feature>
<organism evidence="2 3">
    <name type="scientific">Trichophyton rubrum (strain ATCC MYA-4607 / CBS 118892)</name>
    <name type="common">Athlete's foot fungus</name>
    <dbReference type="NCBI Taxonomy" id="559305"/>
    <lineage>
        <taxon>Eukaryota</taxon>
        <taxon>Fungi</taxon>
        <taxon>Dikarya</taxon>
        <taxon>Ascomycota</taxon>
        <taxon>Pezizomycotina</taxon>
        <taxon>Eurotiomycetes</taxon>
        <taxon>Eurotiomycetidae</taxon>
        <taxon>Onygenales</taxon>
        <taxon>Arthrodermataceae</taxon>
        <taxon>Trichophyton</taxon>
    </lineage>
</organism>
<name>A0A080WMC2_TRIRC</name>